<protein>
    <recommendedName>
        <fullName evidence="1">CLASP N-terminal domain-containing protein</fullName>
    </recommendedName>
</protein>
<dbReference type="InterPro" id="IPR016024">
    <property type="entry name" value="ARM-type_fold"/>
</dbReference>
<name>H3HB63_PHYRM</name>
<dbReference type="AlphaFoldDB" id="H3HB63"/>
<dbReference type="InterPro" id="IPR011989">
    <property type="entry name" value="ARM-like"/>
</dbReference>
<dbReference type="Gene3D" id="1.25.10.10">
    <property type="entry name" value="Leucine-rich Repeat Variant"/>
    <property type="match status" value="1"/>
</dbReference>
<dbReference type="InterPro" id="IPR024395">
    <property type="entry name" value="CLASP_N_dom"/>
</dbReference>
<evidence type="ECO:0000313" key="3">
    <source>
        <dbReference type="Proteomes" id="UP000005238"/>
    </source>
</evidence>
<dbReference type="OMA" id="HADSYKD"/>
<dbReference type="VEuPathDB" id="FungiDB:KRP23_5379"/>
<feature type="domain" description="CLASP N-terminal" evidence="1">
    <location>
        <begin position="25"/>
        <end position="218"/>
    </location>
</feature>
<reference evidence="2" key="2">
    <citation type="submission" date="2015-06" db="UniProtKB">
        <authorList>
            <consortium name="EnsemblProtists"/>
        </authorList>
    </citation>
    <scope>IDENTIFICATION</scope>
    <source>
        <strain evidence="2">Pr102</strain>
    </source>
</reference>
<dbReference type="STRING" id="164328.H3HB63"/>
<dbReference type="SUPFAM" id="SSF48371">
    <property type="entry name" value="ARM repeat"/>
    <property type="match status" value="1"/>
</dbReference>
<proteinExistence type="predicted"/>
<dbReference type="EMBL" id="DS566003">
    <property type="status" value="NOT_ANNOTATED_CDS"/>
    <property type="molecule type" value="Genomic_DNA"/>
</dbReference>
<dbReference type="Pfam" id="PF12348">
    <property type="entry name" value="CLASP_N"/>
    <property type="match status" value="1"/>
</dbReference>
<dbReference type="EnsemblProtists" id="Phyra93789">
    <property type="protein sequence ID" value="Phyra93789"/>
    <property type="gene ID" value="Phyra93789"/>
</dbReference>
<reference evidence="3" key="1">
    <citation type="journal article" date="2006" name="Science">
        <title>Phytophthora genome sequences uncover evolutionary origins and mechanisms of pathogenesis.</title>
        <authorList>
            <person name="Tyler B.M."/>
            <person name="Tripathy S."/>
            <person name="Zhang X."/>
            <person name="Dehal P."/>
            <person name="Jiang R.H."/>
            <person name="Aerts A."/>
            <person name="Arredondo F.D."/>
            <person name="Baxter L."/>
            <person name="Bensasson D."/>
            <person name="Beynon J.L."/>
            <person name="Chapman J."/>
            <person name="Damasceno C.M."/>
            <person name="Dorrance A.E."/>
            <person name="Dou D."/>
            <person name="Dickerman A.W."/>
            <person name="Dubchak I.L."/>
            <person name="Garbelotto M."/>
            <person name="Gijzen M."/>
            <person name="Gordon S.G."/>
            <person name="Govers F."/>
            <person name="Grunwald N.J."/>
            <person name="Huang W."/>
            <person name="Ivors K.L."/>
            <person name="Jones R.W."/>
            <person name="Kamoun S."/>
            <person name="Krampis K."/>
            <person name="Lamour K.H."/>
            <person name="Lee M.K."/>
            <person name="McDonald W.H."/>
            <person name="Medina M."/>
            <person name="Meijer H.J."/>
            <person name="Nordberg E.K."/>
            <person name="Maclean D.J."/>
            <person name="Ospina-Giraldo M.D."/>
            <person name="Morris P.F."/>
            <person name="Phuntumart V."/>
            <person name="Putnam N.H."/>
            <person name="Rash S."/>
            <person name="Rose J.K."/>
            <person name="Sakihama Y."/>
            <person name="Salamov A.A."/>
            <person name="Savidor A."/>
            <person name="Scheuring C.F."/>
            <person name="Smith B.M."/>
            <person name="Sobral B.W."/>
            <person name="Terry A."/>
            <person name="Torto-Alalibo T.A."/>
            <person name="Win J."/>
            <person name="Xu Z."/>
            <person name="Zhang H."/>
            <person name="Grigoriev I.V."/>
            <person name="Rokhsar D.S."/>
            <person name="Boore J.L."/>
        </authorList>
    </citation>
    <scope>NUCLEOTIDE SEQUENCE [LARGE SCALE GENOMIC DNA]</scope>
    <source>
        <strain evidence="3">Pr102</strain>
    </source>
</reference>
<organism evidence="2 3">
    <name type="scientific">Phytophthora ramorum</name>
    <name type="common">Sudden oak death agent</name>
    <dbReference type="NCBI Taxonomy" id="164328"/>
    <lineage>
        <taxon>Eukaryota</taxon>
        <taxon>Sar</taxon>
        <taxon>Stramenopiles</taxon>
        <taxon>Oomycota</taxon>
        <taxon>Peronosporomycetes</taxon>
        <taxon>Peronosporales</taxon>
        <taxon>Peronosporaceae</taxon>
        <taxon>Phytophthora</taxon>
    </lineage>
</organism>
<sequence>MERLARQVQCLLLCAPTPCSPSNVQETQKLLQQPDLDWKDASAAIEELATAVETLGHADSYKDAVRLLVGVSRDIGMQVISIRSRLVKDVCEHLLRIVKVTGRDFQDLANALLPQIVHTAKNSSAAVRQPGAKLLCKVSELVRYDVSLMRKIFAQLTQDKVHVLLLEQLRVIFVYWSDDEVMAWESDVLEMIRQGLDDQNVNVRKTAREVLTTFSSRW</sequence>
<dbReference type="InParanoid" id="H3HB63"/>
<dbReference type="HOGENOM" id="CLU_110490_0_0_1"/>
<keyword evidence="3" id="KW-1185">Reference proteome</keyword>
<accession>H3HB63</accession>
<dbReference type="VEuPathDB" id="FungiDB:KRP22_14739"/>
<dbReference type="Proteomes" id="UP000005238">
    <property type="component" value="Unassembled WGS sequence"/>
</dbReference>
<evidence type="ECO:0000313" key="2">
    <source>
        <dbReference type="EnsemblProtists" id="Phyra93789"/>
    </source>
</evidence>
<evidence type="ECO:0000259" key="1">
    <source>
        <dbReference type="Pfam" id="PF12348"/>
    </source>
</evidence>
<dbReference type="eggNOG" id="ENOG502S3C4">
    <property type="taxonomic scope" value="Eukaryota"/>
</dbReference>